<organism evidence="2 3">
    <name type="scientific">Acidipropionibacterium virtanenii</name>
    <dbReference type="NCBI Taxonomy" id="2057246"/>
    <lineage>
        <taxon>Bacteria</taxon>
        <taxon>Bacillati</taxon>
        <taxon>Actinomycetota</taxon>
        <taxon>Actinomycetes</taxon>
        <taxon>Propionibacteriales</taxon>
        <taxon>Propionibacteriaceae</taxon>
        <taxon>Acidipropionibacterium</taxon>
    </lineage>
</organism>
<name>A0A344UY25_9ACTN</name>
<dbReference type="Proteomes" id="UP000251995">
    <property type="component" value="Chromosome"/>
</dbReference>
<dbReference type="Pfam" id="PF04014">
    <property type="entry name" value="MazE_antitoxin"/>
    <property type="match status" value="1"/>
</dbReference>
<dbReference type="InterPro" id="IPR037914">
    <property type="entry name" value="SpoVT-AbrB_sf"/>
</dbReference>
<dbReference type="SMART" id="SM00966">
    <property type="entry name" value="SpoVT_AbrB"/>
    <property type="match status" value="1"/>
</dbReference>
<accession>A0A344UY25</accession>
<dbReference type="GO" id="GO:0003677">
    <property type="term" value="F:DNA binding"/>
    <property type="evidence" value="ECO:0007669"/>
    <property type="project" value="InterPro"/>
</dbReference>
<keyword evidence="3" id="KW-1185">Reference proteome</keyword>
<dbReference type="EMBL" id="CP025198">
    <property type="protein sequence ID" value="AXE40173.1"/>
    <property type="molecule type" value="Genomic_DNA"/>
</dbReference>
<proteinExistence type="predicted"/>
<protein>
    <recommendedName>
        <fullName evidence="1">SpoVT-AbrB domain-containing protein</fullName>
    </recommendedName>
</protein>
<dbReference type="AlphaFoldDB" id="A0A344UY25"/>
<reference evidence="2 3" key="1">
    <citation type="submission" date="2017-12" db="EMBL/GenBank/DDBJ databases">
        <title>The whole genome sequence of the Acidipropionibacterium virtanenii sp. nov. type strain JS278.</title>
        <authorList>
            <person name="Laine P."/>
            <person name="Deptula P."/>
            <person name="Varmanen P."/>
            <person name="Auvinen P."/>
        </authorList>
    </citation>
    <scope>NUCLEOTIDE SEQUENCE [LARGE SCALE GENOMIC DNA]</scope>
    <source>
        <strain evidence="2 3">JS278</strain>
    </source>
</reference>
<feature type="domain" description="SpoVT-AbrB" evidence="1">
    <location>
        <begin position="1"/>
        <end position="44"/>
    </location>
</feature>
<sequence length="75" mass="8458">MKLNSRGQVTIPAGLRRSHGLVEGDEVDVVDDGGTLRIVVDRPEETRGDRVVRRMRGRATTARTTDELMRLLRDE</sequence>
<evidence type="ECO:0000313" key="3">
    <source>
        <dbReference type="Proteomes" id="UP000251995"/>
    </source>
</evidence>
<dbReference type="RefSeq" id="WP_114045922.1">
    <property type="nucleotide sequence ID" value="NZ_CP025198.1"/>
</dbReference>
<gene>
    <name evidence="2" type="ORF">JS278_03039</name>
</gene>
<dbReference type="KEGG" id="acij:JS278_03039"/>
<evidence type="ECO:0000259" key="1">
    <source>
        <dbReference type="SMART" id="SM00966"/>
    </source>
</evidence>
<dbReference type="InterPro" id="IPR007159">
    <property type="entry name" value="SpoVT-AbrB_dom"/>
</dbReference>
<evidence type="ECO:0000313" key="2">
    <source>
        <dbReference type="EMBL" id="AXE40173.1"/>
    </source>
</evidence>
<dbReference type="SUPFAM" id="SSF89447">
    <property type="entry name" value="AbrB/MazE/MraZ-like"/>
    <property type="match status" value="1"/>
</dbReference>
<dbReference type="Gene3D" id="2.10.260.10">
    <property type="match status" value="1"/>
</dbReference>
<dbReference type="NCBIfam" id="TIGR01439">
    <property type="entry name" value="lp_hng_hel_AbrB"/>
    <property type="match status" value="1"/>
</dbReference>